<feature type="compositionally biased region" description="Acidic residues" evidence="2">
    <location>
        <begin position="137"/>
        <end position="180"/>
    </location>
</feature>
<dbReference type="PANTHER" id="PTHR24220:SF689">
    <property type="entry name" value="LIPOPROTEIN-RELEASING SYSTEM ATP-BINDING PROTEIN LOLD"/>
    <property type="match status" value="1"/>
</dbReference>
<feature type="domain" description="ABC transporter" evidence="3">
    <location>
        <begin position="213"/>
        <end position="435"/>
    </location>
</feature>
<dbReference type="PROSITE" id="PS50893">
    <property type="entry name" value="ABC_TRANSPORTER_2"/>
    <property type="match status" value="1"/>
</dbReference>
<dbReference type="Pfam" id="PF00005">
    <property type="entry name" value="ABC_tran"/>
    <property type="match status" value="1"/>
</dbReference>
<dbReference type="GO" id="GO:0005886">
    <property type="term" value="C:plasma membrane"/>
    <property type="evidence" value="ECO:0007669"/>
    <property type="project" value="TreeGrafter"/>
</dbReference>
<evidence type="ECO:0000256" key="2">
    <source>
        <dbReference type="SAM" id="MobiDB-lite"/>
    </source>
</evidence>
<dbReference type="GO" id="GO:0016887">
    <property type="term" value="F:ATP hydrolysis activity"/>
    <property type="evidence" value="ECO:0007669"/>
    <property type="project" value="InterPro"/>
</dbReference>
<protein>
    <submittedName>
        <fullName evidence="4">Putative ribose/galactose/methyl galactosideimport ATP-binding protein</fullName>
        <ecNumber evidence="4">3.6.3.17</ecNumber>
    </submittedName>
</protein>
<evidence type="ECO:0000313" key="5">
    <source>
        <dbReference type="Proteomes" id="UP000029014"/>
    </source>
</evidence>
<dbReference type="Proteomes" id="UP000029014">
    <property type="component" value="Unassembled WGS sequence"/>
</dbReference>
<dbReference type="InterPro" id="IPR015854">
    <property type="entry name" value="ABC_transpr_LolD-like"/>
</dbReference>
<keyword evidence="4" id="KW-0547">Nucleotide-binding</keyword>
<dbReference type="SUPFAM" id="SSF52540">
    <property type="entry name" value="P-loop containing nucleoside triphosphate hydrolases"/>
    <property type="match status" value="1"/>
</dbReference>
<sequence length="435" mass="46675">MNRNSSNDTDSSNTGSNDELTPATTPATEPSTATEPSADTDATPRTPALSSTEKTSAEKTPATEDSTTQDSTEDTEEPATEPVTTDATEDEDKDATKVTFTIVFDDDPGATATDGSDAEEPQGDTATVTITPSHPDSDEDSDADVDDDGAATDNGTDDTGTDDTDDEDDENDDENDDDQTPVDPLAVDRGKDVATKDGNRAEDDVLLRSYPTFSLRDVVLTNKSTGRHVLDDVSLSFYSGNLYAIGVDEGDTEQHEAVLSVACGLKRPTSGSVMMKSANLAELDPTEIRGHRLGVVTRRYLLRDDLTAVDNIVYAMDASNRTFLKPKKTIAHELLTRAGFDGATSDPDGKNPSRYVPVRELNPFARILTAIARSISCDAEVLILDEPTTGLQPEESTAVLDLLRSLAHDREPRCVIVVTADDDVLDATDDQKYLD</sequence>
<feature type="compositionally biased region" description="Low complexity" evidence="2">
    <location>
        <begin position="1"/>
        <end position="37"/>
    </location>
</feature>
<reference evidence="4 5" key="1">
    <citation type="submission" date="2014-03" db="EMBL/GenBank/DDBJ databases">
        <title>Genomics of Bifidobacteria.</title>
        <authorList>
            <person name="Ventura M."/>
            <person name="Milani C."/>
            <person name="Lugli G.A."/>
        </authorList>
    </citation>
    <scope>NUCLEOTIDE SEQUENCE [LARGE SCALE GENOMIC DNA]</scope>
    <source>
        <strain evidence="4 5">LMG 11592</strain>
    </source>
</reference>
<evidence type="ECO:0000259" key="3">
    <source>
        <dbReference type="PROSITE" id="PS50893"/>
    </source>
</evidence>
<accession>A0A087BTD2</accession>
<dbReference type="EC" id="3.6.3.17" evidence="4"/>
<dbReference type="eggNOG" id="COG1136">
    <property type="taxonomic scope" value="Bacteria"/>
</dbReference>
<dbReference type="AlphaFoldDB" id="A0A087BTD2"/>
<gene>
    <name evidence="4" type="ORF">BMIN_1183</name>
</gene>
<dbReference type="GO" id="GO:0022857">
    <property type="term" value="F:transmembrane transporter activity"/>
    <property type="evidence" value="ECO:0007669"/>
    <property type="project" value="TreeGrafter"/>
</dbReference>
<feature type="compositionally biased region" description="Basic and acidic residues" evidence="2">
    <location>
        <begin position="186"/>
        <end position="196"/>
    </location>
</feature>
<comment type="similarity">
    <text evidence="1">Belongs to the ABC transporter superfamily.</text>
</comment>
<feature type="region of interest" description="Disordered" evidence="2">
    <location>
        <begin position="1"/>
        <end position="196"/>
    </location>
</feature>
<dbReference type="RefSeq" id="WP_022861676.1">
    <property type="nucleotide sequence ID" value="NZ_JGZD01000001.1"/>
</dbReference>
<dbReference type="STRING" id="1693.BMIN_1183"/>
<evidence type="ECO:0000256" key="1">
    <source>
        <dbReference type="ARBA" id="ARBA00005417"/>
    </source>
</evidence>
<evidence type="ECO:0000313" key="4">
    <source>
        <dbReference type="EMBL" id="KFI74282.1"/>
    </source>
</evidence>
<feature type="compositionally biased region" description="Polar residues" evidence="2">
    <location>
        <begin position="124"/>
        <end position="134"/>
    </location>
</feature>
<keyword evidence="4" id="KW-0378">Hydrolase</keyword>
<dbReference type="PANTHER" id="PTHR24220">
    <property type="entry name" value="IMPORT ATP-BINDING PROTEIN"/>
    <property type="match status" value="1"/>
</dbReference>
<comment type="caution">
    <text evidence="4">The sequence shown here is derived from an EMBL/GenBank/DDBJ whole genome shotgun (WGS) entry which is preliminary data.</text>
</comment>
<dbReference type="Gene3D" id="3.40.50.300">
    <property type="entry name" value="P-loop containing nucleotide triphosphate hydrolases"/>
    <property type="match status" value="1"/>
</dbReference>
<dbReference type="InterPro" id="IPR003439">
    <property type="entry name" value="ABC_transporter-like_ATP-bd"/>
</dbReference>
<dbReference type="GO" id="GO:0005524">
    <property type="term" value="F:ATP binding"/>
    <property type="evidence" value="ECO:0007669"/>
    <property type="project" value="UniProtKB-KW"/>
</dbReference>
<dbReference type="EMBL" id="JGZD01000001">
    <property type="protein sequence ID" value="KFI74282.1"/>
    <property type="molecule type" value="Genomic_DNA"/>
</dbReference>
<name>A0A087BTD2_9BIFI</name>
<keyword evidence="5" id="KW-1185">Reference proteome</keyword>
<keyword evidence="4" id="KW-0067">ATP-binding</keyword>
<proteinExistence type="inferred from homology"/>
<organism evidence="4 5">
    <name type="scientific">Bifidobacterium minimum</name>
    <dbReference type="NCBI Taxonomy" id="1693"/>
    <lineage>
        <taxon>Bacteria</taxon>
        <taxon>Bacillati</taxon>
        <taxon>Actinomycetota</taxon>
        <taxon>Actinomycetes</taxon>
        <taxon>Bifidobacteriales</taxon>
        <taxon>Bifidobacteriaceae</taxon>
        <taxon>Bifidobacterium</taxon>
    </lineage>
</organism>
<dbReference type="InterPro" id="IPR027417">
    <property type="entry name" value="P-loop_NTPase"/>
</dbReference>